<dbReference type="GO" id="GO:0051287">
    <property type="term" value="F:NAD binding"/>
    <property type="evidence" value="ECO:0007669"/>
    <property type="project" value="InterPro"/>
</dbReference>
<accession>A0A9W6HPP0</accession>
<organism evidence="2 3">
    <name type="scientific">Microbacterium dextranolyticum</name>
    <dbReference type="NCBI Taxonomy" id="36806"/>
    <lineage>
        <taxon>Bacteria</taxon>
        <taxon>Bacillati</taxon>
        <taxon>Actinomycetota</taxon>
        <taxon>Actinomycetes</taxon>
        <taxon>Micrococcales</taxon>
        <taxon>Microbacteriaceae</taxon>
        <taxon>Microbacterium</taxon>
    </lineage>
</organism>
<dbReference type="InterPro" id="IPR051267">
    <property type="entry name" value="STEAP_metalloreductase"/>
</dbReference>
<evidence type="ECO:0000313" key="2">
    <source>
        <dbReference type="EMBL" id="GLJ96358.1"/>
    </source>
</evidence>
<dbReference type="PANTHER" id="PTHR14239">
    <property type="entry name" value="DUDULIN-RELATED"/>
    <property type="match status" value="1"/>
</dbReference>
<dbReference type="InterPro" id="IPR036291">
    <property type="entry name" value="NAD(P)-bd_dom_sf"/>
</dbReference>
<comment type="caution">
    <text evidence="2">The sequence shown here is derived from an EMBL/GenBank/DDBJ whole genome shotgun (WGS) entry which is preliminary data.</text>
</comment>
<dbReference type="AlphaFoldDB" id="A0A9W6HPP0"/>
<dbReference type="PANTHER" id="PTHR14239:SF10">
    <property type="entry name" value="REDUCTASE"/>
    <property type="match status" value="1"/>
</dbReference>
<proteinExistence type="predicted"/>
<reference evidence="2" key="1">
    <citation type="journal article" date="2014" name="Int. J. Syst. Evol. Microbiol.">
        <title>Complete genome sequence of Corynebacterium casei LMG S-19264T (=DSM 44701T), isolated from a smear-ripened cheese.</title>
        <authorList>
            <consortium name="US DOE Joint Genome Institute (JGI-PGF)"/>
            <person name="Walter F."/>
            <person name="Albersmeier A."/>
            <person name="Kalinowski J."/>
            <person name="Ruckert C."/>
        </authorList>
    </citation>
    <scope>NUCLEOTIDE SEQUENCE</scope>
    <source>
        <strain evidence="2">VKM Ac-1940</strain>
    </source>
</reference>
<dbReference type="InterPro" id="IPR000534">
    <property type="entry name" value="Semialdehyde_DH_NAD-bd"/>
</dbReference>
<dbReference type="RefSeq" id="WP_204963206.1">
    <property type="nucleotide sequence ID" value="NZ_BAAAUR010000017.1"/>
</dbReference>
<reference evidence="2" key="2">
    <citation type="submission" date="2023-01" db="EMBL/GenBank/DDBJ databases">
        <authorList>
            <person name="Sun Q."/>
            <person name="Evtushenko L."/>
        </authorList>
    </citation>
    <scope>NUCLEOTIDE SEQUENCE</scope>
    <source>
        <strain evidence="2">VKM Ac-1940</strain>
    </source>
</reference>
<sequence>MVTDSNHIARAGTVGIVGAGRIGRALAQLLESNGREVLLGSRRAGEGSDVTVSLADAASADIVVLALPHAAIEENLAMLAAIAPGTVVIDVANAVRVDDGRCRSALAVPHGRWLADRLPHVRVARAFTHVQDELLVSRATRQPGAWAVAVAADDAEAQDVAADVVRSAGYVPVVVGALDESAVLDAGGPLFLRMLLPGDLSDVVADWRRARR</sequence>
<dbReference type="Proteomes" id="UP001142291">
    <property type="component" value="Unassembled WGS sequence"/>
</dbReference>
<dbReference type="Pfam" id="PF02826">
    <property type="entry name" value="2-Hacid_dh_C"/>
    <property type="match status" value="1"/>
</dbReference>
<dbReference type="SUPFAM" id="SSF51735">
    <property type="entry name" value="NAD(P)-binding Rossmann-fold domains"/>
    <property type="match status" value="1"/>
</dbReference>
<keyword evidence="3" id="KW-1185">Reference proteome</keyword>
<evidence type="ECO:0000259" key="1">
    <source>
        <dbReference type="SMART" id="SM00859"/>
    </source>
</evidence>
<dbReference type="Gene3D" id="3.40.50.720">
    <property type="entry name" value="NAD(P)-binding Rossmann-like Domain"/>
    <property type="match status" value="1"/>
</dbReference>
<dbReference type="EMBL" id="BSER01000010">
    <property type="protein sequence ID" value="GLJ96358.1"/>
    <property type="molecule type" value="Genomic_DNA"/>
</dbReference>
<name>A0A9W6HPP0_9MICO</name>
<dbReference type="GO" id="GO:0016620">
    <property type="term" value="F:oxidoreductase activity, acting on the aldehyde or oxo group of donors, NAD or NADP as acceptor"/>
    <property type="evidence" value="ECO:0007669"/>
    <property type="project" value="InterPro"/>
</dbReference>
<dbReference type="InterPro" id="IPR006140">
    <property type="entry name" value="D-isomer_DH_NAD-bd"/>
</dbReference>
<protein>
    <recommendedName>
        <fullName evidence="1">Semialdehyde dehydrogenase NAD-binding domain-containing protein</fullName>
    </recommendedName>
</protein>
<evidence type="ECO:0000313" key="3">
    <source>
        <dbReference type="Proteomes" id="UP001142291"/>
    </source>
</evidence>
<feature type="domain" description="Semialdehyde dehydrogenase NAD-binding" evidence="1">
    <location>
        <begin position="13"/>
        <end position="117"/>
    </location>
</feature>
<gene>
    <name evidence="2" type="primary">mmyQ</name>
    <name evidence="2" type="ORF">GCM10017591_24210</name>
</gene>
<dbReference type="SMART" id="SM00859">
    <property type="entry name" value="Semialdhyde_dh"/>
    <property type="match status" value="1"/>
</dbReference>